<dbReference type="EMBL" id="JBFMIA010000003">
    <property type="protein sequence ID" value="MEW9501217.1"/>
    <property type="molecule type" value="Genomic_DNA"/>
</dbReference>
<comment type="caution">
    <text evidence="2">The sequence shown here is derived from an EMBL/GenBank/DDBJ whole genome shotgun (WGS) entry which is preliminary data.</text>
</comment>
<name>A0ABV3Q1J4_9BACL</name>
<gene>
    <name evidence="2" type="ORF">AB1471_05305</name>
</gene>
<proteinExistence type="predicted"/>
<evidence type="ECO:0000313" key="3">
    <source>
        <dbReference type="Proteomes" id="UP001556040"/>
    </source>
</evidence>
<dbReference type="Pfam" id="PF13333">
    <property type="entry name" value="rve_2"/>
    <property type="match status" value="1"/>
</dbReference>
<sequence length="47" mass="5802">MDFKQAQTLIDLKKMIEDYVNKYNNHRYQWTLNKMTPVQYRIHLLSA</sequence>
<dbReference type="RefSeq" id="WP_367778984.1">
    <property type="nucleotide sequence ID" value="NZ_JBFMIA010000003.1"/>
</dbReference>
<evidence type="ECO:0000313" key="2">
    <source>
        <dbReference type="EMBL" id="MEW9501217.1"/>
    </source>
</evidence>
<dbReference type="Proteomes" id="UP001556040">
    <property type="component" value="Unassembled WGS sequence"/>
</dbReference>
<protein>
    <submittedName>
        <fullName evidence="2">IS3 family transposase</fullName>
    </submittedName>
</protein>
<evidence type="ECO:0000259" key="1">
    <source>
        <dbReference type="Pfam" id="PF13333"/>
    </source>
</evidence>
<dbReference type="InterPro" id="IPR001584">
    <property type="entry name" value="Integrase_cat-core"/>
</dbReference>
<accession>A0ABV3Q1J4</accession>
<reference evidence="2 3" key="1">
    <citation type="journal article" date="1979" name="Int. J. Syst. Evol. Microbiol.">
        <title>Bacillus globisporus subsp. marinus subsp. nov.</title>
        <authorList>
            <person name="Liu H."/>
        </authorList>
    </citation>
    <scope>NUCLEOTIDE SEQUENCE [LARGE SCALE GENOMIC DNA]</scope>
    <source>
        <strain evidence="2 3">DSM 1297</strain>
    </source>
</reference>
<feature type="domain" description="Integrase catalytic" evidence="1">
    <location>
        <begin position="7"/>
        <end position="45"/>
    </location>
</feature>
<keyword evidence="3" id="KW-1185">Reference proteome</keyword>
<organism evidence="2 3">
    <name type="scientific">Jeotgalibacillus marinus</name>
    <dbReference type="NCBI Taxonomy" id="86667"/>
    <lineage>
        <taxon>Bacteria</taxon>
        <taxon>Bacillati</taxon>
        <taxon>Bacillota</taxon>
        <taxon>Bacilli</taxon>
        <taxon>Bacillales</taxon>
        <taxon>Caryophanaceae</taxon>
        <taxon>Jeotgalibacillus</taxon>
    </lineage>
</organism>